<dbReference type="GO" id="GO:0012505">
    <property type="term" value="C:endomembrane system"/>
    <property type="evidence" value="ECO:0007669"/>
    <property type="project" value="TreeGrafter"/>
</dbReference>
<keyword evidence="8" id="KW-1185">Reference proteome</keyword>
<feature type="compositionally biased region" description="Basic and acidic residues" evidence="5">
    <location>
        <begin position="340"/>
        <end position="353"/>
    </location>
</feature>
<feature type="compositionally biased region" description="Polar residues" evidence="5">
    <location>
        <begin position="193"/>
        <end position="210"/>
    </location>
</feature>
<feature type="compositionally biased region" description="Polar residues" evidence="5">
    <location>
        <begin position="219"/>
        <end position="248"/>
    </location>
</feature>
<name>A0AAN7CEU1_9PEZI</name>
<feature type="region of interest" description="Disordered" evidence="5">
    <location>
        <begin position="1"/>
        <end position="292"/>
    </location>
</feature>
<dbReference type="PROSITE" id="PS50089">
    <property type="entry name" value="ZF_RING_2"/>
    <property type="match status" value="1"/>
</dbReference>
<evidence type="ECO:0000256" key="4">
    <source>
        <dbReference type="PROSITE-ProRule" id="PRU00175"/>
    </source>
</evidence>
<dbReference type="GO" id="GO:0008270">
    <property type="term" value="F:zinc ion binding"/>
    <property type="evidence" value="ECO:0007669"/>
    <property type="project" value="UniProtKB-KW"/>
</dbReference>
<feature type="compositionally biased region" description="Gly residues" evidence="5">
    <location>
        <begin position="117"/>
        <end position="131"/>
    </location>
</feature>
<sequence length="737" mass="79042">MPHQLPPPGNQQHSPATAPQSQPALHASSNGGHSQQQTNPDSQSQTQRQHQPHLPPPPTLPLPQSYLYSQHFPYDPVHSSSAGWTPGPRQGASWHHPSTTPTLHPSPPGAESHFRGSGRGAGGPELRGGFAGPSPAQSSLPPTQQTLPHLDPSSPFVFQGYQRSANYPIYPMSSSQTPTQANQHGRLGEDQTSRLGQQPNPLNQASQPIPTSAGRGGHPSSTRGVTLPSLNPNASQSSGGPQLVSQREPSPTAPATSASRPSAFLFPVEYPGRSNTAAGDGPSSAHLVPRLPLPSNEQAIEYRRRLEALSHAYRGIASDSDHPATPLSIPTGPLSAGRHRHDDSRRLPRQSDHDSDEELGSSADEEERILRYLDGVRGHPNLRAFVAGDHIRAAQIFRGQVSSKRVASKQALSQLQSVDLASLSDSERTCVICYNDFGQPSPEGVVEAPLRLPKCQHVFGDHCIKKWFEESDSCPYCRDKLPSEPAYPASFRAFQNLYRATQMRARLAAASTAASAMLVYPPPSHIVRASLLTPLSDDTLVRVHAQPQQREAARIRARQELDSDVTLRPFAGRERRSPPSDVTENRRRTRARHDNFHSSPSTGTSAARVSTSAHAAEAPAPPQQSPPRERSLSGSQRPYHSLLNSGGSFNGIPPAEHLLPNPNMAPVGFAMGSGMPTSIMPPVTSPAYYPNLPYAASPSVNFPQLAPIGPFDPPNLQDTSNSGNAAPGTGAAEGQMQ</sequence>
<dbReference type="SMART" id="SM00184">
    <property type="entry name" value="RING"/>
    <property type="match status" value="1"/>
</dbReference>
<feature type="compositionally biased region" description="Low complexity" evidence="5">
    <location>
        <begin position="249"/>
        <end position="263"/>
    </location>
</feature>
<evidence type="ECO:0000313" key="8">
    <source>
        <dbReference type="Proteomes" id="UP001303760"/>
    </source>
</evidence>
<dbReference type="InterPro" id="IPR001841">
    <property type="entry name" value="Znf_RING"/>
</dbReference>
<feature type="compositionally biased region" description="Polar residues" evidence="5">
    <location>
        <begin position="10"/>
        <end position="44"/>
    </location>
</feature>
<dbReference type="InterPro" id="IPR013083">
    <property type="entry name" value="Znf_RING/FYVE/PHD"/>
</dbReference>
<accession>A0AAN7CEU1</accession>
<evidence type="ECO:0000313" key="7">
    <source>
        <dbReference type="EMBL" id="KAK4240690.1"/>
    </source>
</evidence>
<keyword evidence="1" id="KW-0479">Metal-binding</keyword>
<proteinExistence type="predicted"/>
<feature type="region of interest" description="Disordered" evidence="5">
    <location>
        <begin position="703"/>
        <end position="737"/>
    </location>
</feature>
<feature type="compositionally biased region" description="Polar residues" evidence="5">
    <location>
        <begin position="172"/>
        <end position="183"/>
    </location>
</feature>
<dbReference type="PANTHER" id="PTHR22763:SF162">
    <property type="entry name" value="TRANSMEMBRANE E3 UBIQUITIN-PROTEIN LIGASE 1"/>
    <property type="match status" value="1"/>
</dbReference>
<gene>
    <name evidence="7" type="ORF">C8A03DRAFT_41802</name>
</gene>
<dbReference type="GO" id="GO:0044695">
    <property type="term" value="C:Dsc E3 ubiquitin ligase complex"/>
    <property type="evidence" value="ECO:0007669"/>
    <property type="project" value="TreeGrafter"/>
</dbReference>
<comment type="caution">
    <text evidence="7">The sequence shown here is derived from an EMBL/GenBank/DDBJ whole genome shotgun (WGS) entry which is preliminary data.</text>
</comment>
<feature type="domain" description="RING-type" evidence="6">
    <location>
        <begin position="430"/>
        <end position="478"/>
    </location>
</feature>
<evidence type="ECO:0000256" key="3">
    <source>
        <dbReference type="ARBA" id="ARBA00022833"/>
    </source>
</evidence>
<evidence type="ECO:0000259" key="6">
    <source>
        <dbReference type="PROSITE" id="PS50089"/>
    </source>
</evidence>
<feature type="compositionally biased region" description="Basic and acidic residues" evidence="5">
    <location>
        <begin position="551"/>
        <end position="561"/>
    </location>
</feature>
<dbReference type="Proteomes" id="UP001303760">
    <property type="component" value="Unassembled WGS sequence"/>
</dbReference>
<feature type="region of interest" description="Disordered" evidence="5">
    <location>
        <begin position="317"/>
        <end position="363"/>
    </location>
</feature>
<feature type="compositionally biased region" description="Basic and acidic residues" evidence="5">
    <location>
        <begin position="571"/>
        <end position="596"/>
    </location>
</feature>
<reference evidence="7" key="2">
    <citation type="submission" date="2023-05" db="EMBL/GenBank/DDBJ databases">
        <authorList>
            <consortium name="Lawrence Berkeley National Laboratory"/>
            <person name="Steindorff A."/>
            <person name="Hensen N."/>
            <person name="Bonometti L."/>
            <person name="Westerberg I."/>
            <person name="Brannstrom I.O."/>
            <person name="Guillou S."/>
            <person name="Cros-Aarteil S."/>
            <person name="Calhoun S."/>
            <person name="Haridas S."/>
            <person name="Kuo A."/>
            <person name="Mondo S."/>
            <person name="Pangilinan J."/>
            <person name="Riley R."/>
            <person name="Labutti K."/>
            <person name="Andreopoulos B."/>
            <person name="Lipzen A."/>
            <person name="Chen C."/>
            <person name="Yanf M."/>
            <person name="Daum C."/>
            <person name="Ng V."/>
            <person name="Clum A."/>
            <person name="Ohm R."/>
            <person name="Martin F."/>
            <person name="Silar P."/>
            <person name="Natvig D."/>
            <person name="Lalanne C."/>
            <person name="Gautier V."/>
            <person name="Ament-Velasquez S.L."/>
            <person name="Kruys A."/>
            <person name="Hutchinson M.I."/>
            <person name="Powell A.J."/>
            <person name="Barry K."/>
            <person name="Miller A.N."/>
            <person name="Grigoriev I.V."/>
            <person name="Debuchy R."/>
            <person name="Gladieux P."/>
            <person name="Thoren M.H."/>
            <person name="Johannesson H."/>
        </authorList>
    </citation>
    <scope>NUCLEOTIDE SEQUENCE</scope>
    <source>
        <strain evidence="7">CBS 532.94</strain>
    </source>
</reference>
<keyword evidence="2 4" id="KW-0863">Zinc-finger</keyword>
<feature type="compositionally biased region" description="Low complexity" evidence="5">
    <location>
        <begin position="93"/>
        <end position="103"/>
    </location>
</feature>
<reference evidence="7" key="1">
    <citation type="journal article" date="2023" name="Mol. Phylogenet. Evol.">
        <title>Genome-scale phylogeny and comparative genomics of the fungal order Sordariales.</title>
        <authorList>
            <person name="Hensen N."/>
            <person name="Bonometti L."/>
            <person name="Westerberg I."/>
            <person name="Brannstrom I.O."/>
            <person name="Guillou S."/>
            <person name="Cros-Aarteil S."/>
            <person name="Calhoun S."/>
            <person name="Haridas S."/>
            <person name="Kuo A."/>
            <person name="Mondo S."/>
            <person name="Pangilinan J."/>
            <person name="Riley R."/>
            <person name="LaButti K."/>
            <person name="Andreopoulos B."/>
            <person name="Lipzen A."/>
            <person name="Chen C."/>
            <person name="Yan M."/>
            <person name="Daum C."/>
            <person name="Ng V."/>
            <person name="Clum A."/>
            <person name="Steindorff A."/>
            <person name="Ohm R.A."/>
            <person name="Martin F."/>
            <person name="Silar P."/>
            <person name="Natvig D.O."/>
            <person name="Lalanne C."/>
            <person name="Gautier V."/>
            <person name="Ament-Velasquez S.L."/>
            <person name="Kruys A."/>
            <person name="Hutchinson M.I."/>
            <person name="Powell A.J."/>
            <person name="Barry K."/>
            <person name="Miller A.N."/>
            <person name="Grigoriev I.V."/>
            <person name="Debuchy R."/>
            <person name="Gladieux P."/>
            <person name="Hiltunen Thoren M."/>
            <person name="Johannesson H."/>
        </authorList>
    </citation>
    <scope>NUCLEOTIDE SEQUENCE</scope>
    <source>
        <strain evidence="7">CBS 532.94</strain>
    </source>
</reference>
<dbReference type="Pfam" id="PF13639">
    <property type="entry name" value="zf-RING_2"/>
    <property type="match status" value="1"/>
</dbReference>
<dbReference type="EMBL" id="MU860035">
    <property type="protein sequence ID" value="KAK4240690.1"/>
    <property type="molecule type" value="Genomic_DNA"/>
</dbReference>
<dbReference type="GO" id="GO:0043161">
    <property type="term" value="P:proteasome-mediated ubiquitin-dependent protein catabolic process"/>
    <property type="evidence" value="ECO:0007669"/>
    <property type="project" value="TreeGrafter"/>
</dbReference>
<dbReference type="GO" id="GO:0061630">
    <property type="term" value="F:ubiquitin protein ligase activity"/>
    <property type="evidence" value="ECO:0007669"/>
    <property type="project" value="TreeGrafter"/>
</dbReference>
<feature type="compositionally biased region" description="Polar residues" evidence="5">
    <location>
        <begin position="632"/>
        <end position="647"/>
    </location>
</feature>
<protein>
    <recommendedName>
        <fullName evidence="6">RING-type domain-containing protein</fullName>
    </recommendedName>
</protein>
<dbReference type="Gene3D" id="3.30.40.10">
    <property type="entry name" value="Zinc/RING finger domain, C3HC4 (zinc finger)"/>
    <property type="match status" value="1"/>
</dbReference>
<evidence type="ECO:0000256" key="1">
    <source>
        <dbReference type="ARBA" id="ARBA00022723"/>
    </source>
</evidence>
<dbReference type="InterPro" id="IPR050731">
    <property type="entry name" value="HRD1_E3_ubiq-ligases"/>
</dbReference>
<dbReference type="AlphaFoldDB" id="A0AAN7CEU1"/>
<keyword evidence="3" id="KW-0862">Zinc</keyword>
<evidence type="ECO:0000256" key="2">
    <source>
        <dbReference type="ARBA" id="ARBA00022771"/>
    </source>
</evidence>
<organism evidence="7 8">
    <name type="scientific">Achaetomium macrosporum</name>
    <dbReference type="NCBI Taxonomy" id="79813"/>
    <lineage>
        <taxon>Eukaryota</taxon>
        <taxon>Fungi</taxon>
        <taxon>Dikarya</taxon>
        <taxon>Ascomycota</taxon>
        <taxon>Pezizomycotina</taxon>
        <taxon>Sordariomycetes</taxon>
        <taxon>Sordariomycetidae</taxon>
        <taxon>Sordariales</taxon>
        <taxon>Chaetomiaceae</taxon>
        <taxon>Achaetomium</taxon>
    </lineage>
</organism>
<feature type="compositionally biased region" description="Polar residues" evidence="5">
    <location>
        <begin position="597"/>
        <end position="613"/>
    </location>
</feature>
<feature type="compositionally biased region" description="Acidic residues" evidence="5">
    <location>
        <begin position="354"/>
        <end position="363"/>
    </location>
</feature>
<dbReference type="SUPFAM" id="SSF57850">
    <property type="entry name" value="RING/U-box"/>
    <property type="match status" value="1"/>
</dbReference>
<feature type="region of interest" description="Disordered" evidence="5">
    <location>
        <begin position="546"/>
        <end position="648"/>
    </location>
</feature>
<dbReference type="PANTHER" id="PTHR22763">
    <property type="entry name" value="RING ZINC FINGER PROTEIN"/>
    <property type="match status" value="1"/>
</dbReference>
<feature type="compositionally biased region" description="Polar residues" evidence="5">
    <location>
        <begin position="135"/>
        <end position="147"/>
    </location>
</feature>
<evidence type="ECO:0000256" key="5">
    <source>
        <dbReference type="SAM" id="MobiDB-lite"/>
    </source>
</evidence>